<dbReference type="Proteomes" id="UP000199114">
    <property type="component" value="Unassembled WGS sequence"/>
</dbReference>
<keyword evidence="2" id="KW-1185">Reference proteome</keyword>
<dbReference type="SUPFAM" id="SSF47598">
    <property type="entry name" value="Ribbon-helix-helix"/>
    <property type="match status" value="1"/>
</dbReference>
<evidence type="ECO:0008006" key="3">
    <source>
        <dbReference type="Google" id="ProtNLM"/>
    </source>
</evidence>
<evidence type="ECO:0000313" key="2">
    <source>
        <dbReference type="Proteomes" id="UP000199114"/>
    </source>
</evidence>
<sequence>MGRDRESVPVLLPPELVHELDALVEQGMFSSRSEALRYGARLVVREERRSRHN</sequence>
<gene>
    <name evidence="1" type="ORF">SAMN04489841_2829</name>
</gene>
<reference evidence="2" key="1">
    <citation type="submission" date="2016-10" db="EMBL/GenBank/DDBJ databases">
        <authorList>
            <person name="Varghese N."/>
            <person name="Submissions S."/>
        </authorList>
    </citation>
    <scope>NUCLEOTIDE SEQUENCE [LARGE SCALE GENOMIC DNA]</scope>
    <source>
        <strain evidence="2">DSM 25055</strain>
    </source>
</reference>
<dbReference type="Gene3D" id="1.10.1220.10">
    <property type="entry name" value="Met repressor-like"/>
    <property type="match status" value="1"/>
</dbReference>
<dbReference type="AlphaFoldDB" id="A0A1H9K7A7"/>
<dbReference type="EMBL" id="FOFD01000003">
    <property type="protein sequence ID" value="SEQ95106.1"/>
    <property type="molecule type" value="Genomic_DNA"/>
</dbReference>
<dbReference type="InterPro" id="IPR010985">
    <property type="entry name" value="Ribbon_hlx_hlx"/>
</dbReference>
<protein>
    <recommendedName>
        <fullName evidence="3">Ribbon-helix-helix protein, copG family</fullName>
    </recommendedName>
</protein>
<dbReference type="RefSeq" id="WP_175480143.1">
    <property type="nucleotide sequence ID" value="NZ_FOFD01000003.1"/>
</dbReference>
<dbReference type="InterPro" id="IPR013321">
    <property type="entry name" value="Arc_rbn_hlx_hlx"/>
</dbReference>
<proteinExistence type="predicted"/>
<organism evidence="1 2">
    <name type="scientific">Natrinema salaciae</name>
    <dbReference type="NCBI Taxonomy" id="1186196"/>
    <lineage>
        <taxon>Archaea</taxon>
        <taxon>Methanobacteriati</taxon>
        <taxon>Methanobacteriota</taxon>
        <taxon>Stenosarchaea group</taxon>
        <taxon>Halobacteria</taxon>
        <taxon>Halobacteriales</taxon>
        <taxon>Natrialbaceae</taxon>
        <taxon>Natrinema</taxon>
    </lineage>
</organism>
<accession>A0A1H9K7A7</accession>
<dbReference type="OrthoDB" id="25654at2157"/>
<dbReference type="GO" id="GO:0006355">
    <property type="term" value="P:regulation of DNA-templated transcription"/>
    <property type="evidence" value="ECO:0007669"/>
    <property type="project" value="InterPro"/>
</dbReference>
<dbReference type="CDD" id="cd22231">
    <property type="entry name" value="RHH_NikR_HicB-like"/>
    <property type="match status" value="1"/>
</dbReference>
<evidence type="ECO:0000313" key="1">
    <source>
        <dbReference type="EMBL" id="SEQ95106.1"/>
    </source>
</evidence>
<name>A0A1H9K7A7_9EURY</name>